<accession>A0A6A7AZM9</accession>
<dbReference type="InterPro" id="IPR056632">
    <property type="entry name" value="DUF7730"/>
</dbReference>
<evidence type="ECO:0000259" key="2">
    <source>
        <dbReference type="Pfam" id="PF24864"/>
    </source>
</evidence>
<feature type="region of interest" description="Disordered" evidence="1">
    <location>
        <begin position="1"/>
        <end position="20"/>
    </location>
</feature>
<gene>
    <name evidence="3" type="ORF">T440DRAFT_557310</name>
</gene>
<dbReference type="Proteomes" id="UP000799423">
    <property type="component" value="Unassembled WGS sequence"/>
</dbReference>
<proteinExistence type="predicted"/>
<reference evidence="3" key="1">
    <citation type="submission" date="2020-01" db="EMBL/GenBank/DDBJ databases">
        <authorList>
            <consortium name="DOE Joint Genome Institute"/>
            <person name="Haridas S."/>
            <person name="Albert R."/>
            <person name="Binder M."/>
            <person name="Bloem J."/>
            <person name="Labutti K."/>
            <person name="Salamov A."/>
            <person name="Andreopoulos B."/>
            <person name="Baker S.E."/>
            <person name="Barry K."/>
            <person name="Bills G."/>
            <person name="Bluhm B.H."/>
            <person name="Cannon C."/>
            <person name="Castanera R."/>
            <person name="Culley D.E."/>
            <person name="Daum C."/>
            <person name="Ezra D."/>
            <person name="Gonzalez J.B."/>
            <person name="Henrissat B."/>
            <person name="Kuo A."/>
            <person name="Liang C."/>
            <person name="Lipzen A."/>
            <person name="Lutzoni F."/>
            <person name="Magnuson J."/>
            <person name="Mondo S."/>
            <person name="Nolan M."/>
            <person name="Ohm R."/>
            <person name="Pangilinan J."/>
            <person name="Park H.-J."/>
            <person name="Ramirez L."/>
            <person name="Alfaro M."/>
            <person name="Sun H."/>
            <person name="Tritt A."/>
            <person name="Yoshinaga Y."/>
            <person name="Zwiers L.-H."/>
            <person name="Turgeon B.G."/>
            <person name="Goodwin S.B."/>
            <person name="Spatafora J.W."/>
            <person name="Crous P.W."/>
            <person name="Grigoriev I.V."/>
        </authorList>
    </citation>
    <scope>NUCLEOTIDE SEQUENCE</scope>
    <source>
        <strain evidence="3">IPT5</strain>
    </source>
</reference>
<sequence>MPDNSGSVVHASNSQGSTTSHAALRLTKHGLVATDILSSCSIAARNREHSPLLRLPAELRNQIFALVLSEKTAIPIYGDEGPSAIENLFGAISDVYSNSWELEALSKATSEVISTPSLLQVCRQIYEETSLLPYALNTFKPVSRKALNTWVSRRLNVQLACVRSIAFCEYIIKEYWASEQYAFKHTLPALKELHLDAWNFLHAVHEVLRCCWCELDDELEAMLYVEMIQRKLRKKEGTIALIINTVGMEAALDTIQAYHTTDIERATNMTPAGLDY</sequence>
<dbReference type="OrthoDB" id="5413827at2759"/>
<dbReference type="Pfam" id="PF24864">
    <property type="entry name" value="DUF7730"/>
    <property type="match status" value="1"/>
</dbReference>
<feature type="domain" description="DUF7730" evidence="2">
    <location>
        <begin position="47"/>
        <end position="174"/>
    </location>
</feature>
<protein>
    <recommendedName>
        <fullName evidence="2">DUF7730 domain-containing protein</fullName>
    </recommendedName>
</protein>
<evidence type="ECO:0000313" key="4">
    <source>
        <dbReference type="Proteomes" id="UP000799423"/>
    </source>
</evidence>
<dbReference type="PANTHER" id="PTHR38790:SF4">
    <property type="entry name" value="2EXR DOMAIN-CONTAINING PROTEIN"/>
    <property type="match status" value="1"/>
</dbReference>
<dbReference type="EMBL" id="MU006324">
    <property type="protein sequence ID" value="KAF2847628.1"/>
    <property type="molecule type" value="Genomic_DNA"/>
</dbReference>
<dbReference type="AlphaFoldDB" id="A0A6A7AZM9"/>
<evidence type="ECO:0000256" key="1">
    <source>
        <dbReference type="SAM" id="MobiDB-lite"/>
    </source>
</evidence>
<dbReference type="PANTHER" id="PTHR38790">
    <property type="entry name" value="2EXR DOMAIN-CONTAINING PROTEIN-RELATED"/>
    <property type="match status" value="1"/>
</dbReference>
<organism evidence="3 4">
    <name type="scientific">Plenodomus tracheiphilus IPT5</name>
    <dbReference type="NCBI Taxonomy" id="1408161"/>
    <lineage>
        <taxon>Eukaryota</taxon>
        <taxon>Fungi</taxon>
        <taxon>Dikarya</taxon>
        <taxon>Ascomycota</taxon>
        <taxon>Pezizomycotina</taxon>
        <taxon>Dothideomycetes</taxon>
        <taxon>Pleosporomycetidae</taxon>
        <taxon>Pleosporales</taxon>
        <taxon>Pleosporineae</taxon>
        <taxon>Leptosphaeriaceae</taxon>
        <taxon>Plenodomus</taxon>
    </lineage>
</organism>
<evidence type="ECO:0000313" key="3">
    <source>
        <dbReference type="EMBL" id="KAF2847628.1"/>
    </source>
</evidence>
<name>A0A6A7AZM9_9PLEO</name>
<keyword evidence="4" id="KW-1185">Reference proteome</keyword>